<protein>
    <submittedName>
        <fullName evidence="1">Uncharacterized protein</fullName>
    </submittedName>
</protein>
<sequence length="210" mass="24038">MLTTKTKNIKAEKKKGFSHFRYAEAFKLLNIDELQRWHIDIQSCPPSDFLQIRLKRLEQCFDLQNYEESKKLVIDAICEEAIISFEHLKIWKGAALSSDVATGAADYLIAERKAYLEAPFLCIVEAKKDDFEQGLAQCLVEMQACQWRNNQIGKQIDVFGIVTNGDTWKAYKLQIAGAVYETMPHATGDLERVLGLLQSIFRECEQNLGR</sequence>
<gene>
    <name evidence="1" type="ORF">FEV09_10615</name>
</gene>
<proteinExistence type="predicted"/>
<keyword evidence="2" id="KW-1185">Reference proteome</keyword>
<dbReference type="EMBL" id="VBTY01000076">
    <property type="protein sequence ID" value="MDG3495009.1"/>
    <property type="molecule type" value="Genomic_DNA"/>
</dbReference>
<evidence type="ECO:0000313" key="1">
    <source>
        <dbReference type="EMBL" id="MDG3495009.1"/>
    </source>
</evidence>
<organism evidence="1 2">
    <name type="scientific">Pseudanabaena catenata USMAC16</name>
    <dbReference type="NCBI Taxonomy" id="1855837"/>
    <lineage>
        <taxon>Bacteria</taxon>
        <taxon>Bacillati</taxon>
        <taxon>Cyanobacteriota</taxon>
        <taxon>Cyanophyceae</taxon>
        <taxon>Pseudanabaenales</taxon>
        <taxon>Pseudanabaenaceae</taxon>
        <taxon>Pseudanabaena</taxon>
    </lineage>
</organism>
<evidence type="ECO:0000313" key="2">
    <source>
        <dbReference type="Proteomes" id="UP001152872"/>
    </source>
</evidence>
<dbReference type="AlphaFoldDB" id="A0A9X4MF25"/>
<comment type="caution">
    <text evidence="1">The sequence shown here is derived from an EMBL/GenBank/DDBJ whole genome shotgun (WGS) entry which is preliminary data.</text>
</comment>
<name>A0A9X4MF25_9CYAN</name>
<reference evidence="1" key="1">
    <citation type="submission" date="2019-05" db="EMBL/GenBank/DDBJ databases">
        <title>Whole genome sequencing of Pseudanabaena catenata USMAC16.</title>
        <authorList>
            <person name="Khan Z."/>
            <person name="Omar W.M."/>
            <person name="Convey P."/>
            <person name="Merican F."/>
            <person name="Najimudin N."/>
        </authorList>
    </citation>
    <scope>NUCLEOTIDE SEQUENCE</scope>
    <source>
        <strain evidence="1">USMAC16</strain>
    </source>
</reference>
<accession>A0A9X4MF25</accession>
<dbReference type="RefSeq" id="WP_009627115.1">
    <property type="nucleotide sequence ID" value="NZ_VBTY01000076.1"/>
</dbReference>
<dbReference type="Proteomes" id="UP001152872">
    <property type="component" value="Unassembled WGS sequence"/>
</dbReference>